<gene>
    <name evidence="2" type="ORF">HJC23_005782</name>
</gene>
<accession>A0ABD3P8U2</accession>
<feature type="region of interest" description="Disordered" evidence="1">
    <location>
        <begin position="1"/>
        <end position="98"/>
    </location>
</feature>
<keyword evidence="3" id="KW-1185">Reference proteome</keyword>
<feature type="compositionally biased region" description="Polar residues" evidence="1">
    <location>
        <begin position="13"/>
        <end position="37"/>
    </location>
</feature>
<evidence type="ECO:0000256" key="1">
    <source>
        <dbReference type="SAM" id="MobiDB-lite"/>
    </source>
</evidence>
<dbReference type="EMBL" id="JABMIG020000242">
    <property type="protein sequence ID" value="KAL3784124.1"/>
    <property type="molecule type" value="Genomic_DNA"/>
</dbReference>
<evidence type="ECO:0000313" key="2">
    <source>
        <dbReference type="EMBL" id="KAL3784124.1"/>
    </source>
</evidence>
<feature type="compositionally biased region" description="Acidic residues" evidence="1">
    <location>
        <begin position="1"/>
        <end position="10"/>
    </location>
</feature>
<feature type="compositionally biased region" description="Polar residues" evidence="1">
    <location>
        <begin position="82"/>
        <end position="91"/>
    </location>
</feature>
<proteinExistence type="predicted"/>
<organism evidence="2 3">
    <name type="scientific">Cyclotella cryptica</name>
    <dbReference type="NCBI Taxonomy" id="29204"/>
    <lineage>
        <taxon>Eukaryota</taxon>
        <taxon>Sar</taxon>
        <taxon>Stramenopiles</taxon>
        <taxon>Ochrophyta</taxon>
        <taxon>Bacillariophyta</taxon>
        <taxon>Coscinodiscophyceae</taxon>
        <taxon>Thalassiosirophycidae</taxon>
        <taxon>Stephanodiscales</taxon>
        <taxon>Stephanodiscaceae</taxon>
        <taxon>Cyclotella</taxon>
    </lineage>
</organism>
<sequence>MMNSADEIDINAEQHQSNYTDFPDQEQASLLSPSTDQIHGFSTPHRLGGIDRSDDQLGGTSGGVVHTLRSRRRGAQQSASQVDASTEAGTSDDNDDKRWVKQSQHAFHSPASKMNSVTMMHTSIDAGCDEGCIDDEYYFDDTNDQSWSCTFGTEEGDGVWLVRHDPPGTIMSLIGA</sequence>
<comment type="caution">
    <text evidence="2">The sequence shown here is derived from an EMBL/GenBank/DDBJ whole genome shotgun (WGS) entry which is preliminary data.</text>
</comment>
<name>A0ABD3P8U2_9STRA</name>
<protein>
    <submittedName>
        <fullName evidence="2">Uncharacterized protein</fullName>
    </submittedName>
</protein>
<dbReference type="Proteomes" id="UP001516023">
    <property type="component" value="Unassembled WGS sequence"/>
</dbReference>
<evidence type="ECO:0000313" key="3">
    <source>
        <dbReference type="Proteomes" id="UP001516023"/>
    </source>
</evidence>
<reference evidence="2 3" key="1">
    <citation type="journal article" date="2020" name="G3 (Bethesda)">
        <title>Improved Reference Genome for Cyclotella cryptica CCMP332, a Model for Cell Wall Morphogenesis, Salinity Adaptation, and Lipid Production in Diatoms (Bacillariophyta).</title>
        <authorList>
            <person name="Roberts W.R."/>
            <person name="Downey K.M."/>
            <person name="Ruck E.C."/>
            <person name="Traller J.C."/>
            <person name="Alverson A.J."/>
        </authorList>
    </citation>
    <scope>NUCLEOTIDE SEQUENCE [LARGE SCALE GENOMIC DNA]</scope>
    <source>
        <strain evidence="2 3">CCMP332</strain>
    </source>
</reference>
<dbReference type="AlphaFoldDB" id="A0ABD3P8U2"/>